<feature type="chain" id="PRO_5045385676" description="Lipoprotein" evidence="1">
    <location>
        <begin position="18"/>
        <end position="194"/>
    </location>
</feature>
<name>A0ABY4C845_9BACT</name>
<reference evidence="2" key="1">
    <citation type="submission" date="2022-03" db="EMBL/GenBank/DDBJ databases">
        <title>Genome Identification and Characterization of new species Bdellovibrio reynosense LBG001 sp. nov. from a Mexico soil sample.</title>
        <authorList>
            <person name="Camilli A."/>
            <person name="Ajao Y."/>
            <person name="Guo X."/>
        </authorList>
    </citation>
    <scope>NUCLEOTIDE SEQUENCE</scope>
    <source>
        <strain evidence="2">LBG001</strain>
    </source>
</reference>
<dbReference type="EMBL" id="CP093442">
    <property type="protein sequence ID" value="UOF01100.1"/>
    <property type="molecule type" value="Genomic_DNA"/>
</dbReference>
<keyword evidence="3" id="KW-1185">Reference proteome</keyword>
<evidence type="ECO:0000256" key="1">
    <source>
        <dbReference type="SAM" id="SignalP"/>
    </source>
</evidence>
<keyword evidence="1" id="KW-0732">Signal</keyword>
<dbReference type="Proteomes" id="UP000830116">
    <property type="component" value="Chromosome"/>
</dbReference>
<evidence type="ECO:0000313" key="3">
    <source>
        <dbReference type="Proteomes" id="UP000830116"/>
    </source>
</evidence>
<evidence type="ECO:0000313" key="2">
    <source>
        <dbReference type="EMBL" id="UOF01100.1"/>
    </source>
</evidence>
<organism evidence="2 3">
    <name type="scientific">Bdellovibrio reynosensis</name>
    <dbReference type="NCBI Taxonomy" id="2835041"/>
    <lineage>
        <taxon>Bacteria</taxon>
        <taxon>Pseudomonadati</taxon>
        <taxon>Bdellovibrionota</taxon>
        <taxon>Bdellovibrionia</taxon>
        <taxon>Bdellovibrionales</taxon>
        <taxon>Pseudobdellovibrionaceae</taxon>
        <taxon>Bdellovibrio</taxon>
    </lineage>
</organism>
<evidence type="ECO:0008006" key="4">
    <source>
        <dbReference type="Google" id="ProtNLM"/>
    </source>
</evidence>
<gene>
    <name evidence="2" type="ORF">MNR06_15470</name>
</gene>
<dbReference type="RefSeq" id="WP_243537402.1">
    <property type="nucleotide sequence ID" value="NZ_CP093442.1"/>
</dbReference>
<sequence length="194" mass="22130">MKYLLLALLFLSACATNYEVTPSGHTIKTTGDYASVIDKNSDKVRRYSGFYNTLEMEGTVLNSAVSQAQLEQGAMLYQWDEKKFAEEKAKVEDRLSKQTDFFLSFYTPERKNDDLSKPNTMWKVFLDVEGRRYEGKVTKLKLQLAEIEGLYPYHNRFYSPYSVVFPVTMRSIEGKPLKLTVTGAVGSGVLEFNP</sequence>
<protein>
    <recommendedName>
        <fullName evidence="4">Lipoprotein</fullName>
    </recommendedName>
</protein>
<accession>A0ABY4C845</accession>
<feature type="signal peptide" evidence="1">
    <location>
        <begin position="1"/>
        <end position="17"/>
    </location>
</feature>
<proteinExistence type="predicted"/>